<dbReference type="GO" id="GO:0051537">
    <property type="term" value="F:2 iron, 2 sulfur cluster binding"/>
    <property type="evidence" value="ECO:0007669"/>
    <property type="project" value="InterPro"/>
</dbReference>
<accession>A0A5D4U987</accession>
<gene>
    <name evidence="3" type="ORF">FZC85_16265</name>
</gene>
<dbReference type="Proteomes" id="UP000324269">
    <property type="component" value="Unassembled WGS sequence"/>
</dbReference>
<dbReference type="Pfam" id="PF06276">
    <property type="entry name" value="FhuF"/>
    <property type="match status" value="1"/>
</dbReference>
<proteinExistence type="predicted"/>
<comment type="caution">
    <text evidence="3">The sequence shown here is derived from an EMBL/GenBank/DDBJ whole genome shotgun (WGS) entry which is preliminary data.</text>
</comment>
<dbReference type="Pfam" id="PF11575">
    <property type="entry name" value="FhuF_C"/>
    <property type="match status" value="1"/>
</dbReference>
<name>A0A5D4U987_9BACI</name>
<organism evidence="3 4">
    <name type="scientific">Rossellomorea aquimaris</name>
    <dbReference type="NCBI Taxonomy" id="189382"/>
    <lineage>
        <taxon>Bacteria</taxon>
        <taxon>Bacillati</taxon>
        <taxon>Bacillota</taxon>
        <taxon>Bacilli</taxon>
        <taxon>Bacillales</taxon>
        <taxon>Bacillaceae</taxon>
        <taxon>Rossellomorea</taxon>
    </lineage>
</organism>
<feature type="domain" description="Ferric siderophore reductase C-terminal" evidence="2">
    <location>
        <begin position="224"/>
        <end position="245"/>
    </location>
</feature>
<dbReference type="EMBL" id="VTEZ01000005">
    <property type="protein sequence ID" value="TYS83833.1"/>
    <property type="molecule type" value="Genomic_DNA"/>
</dbReference>
<sequence>MMNALTQGQWDTLMKYRFHREWDPAFKGEEASSFLGEIEMKAYLTGSLSAIGTDDLKVAASLFMKRYAFIAAMGLMAMTYWNKKLNLKPENLILVDGDKNGLWMPQFYLKDVTVTEFTSTGEKEEYIQSIFREHLNGVIQSLKKATKQSNLILWENIAVYVFWIFESDDVLLNEGMRAQRDQQFRQLLSDENSPWFGQYHKNPLARYYSEKVNVDTVPEKVRVRKTCCFSYRLENGEKYRCKTCPQTCRVKRT</sequence>
<evidence type="ECO:0000313" key="3">
    <source>
        <dbReference type="EMBL" id="TYS83833.1"/>
    </source>
</evidence>
<evidence type="ECO:0000313" key="4">
    <source>
        <dbReference type="Proteomes" id="UP000324269"/>
    </source>
</evidence>
<dbReference type="AlphaFoldDB" id="A0A5D4U987"/>
<dbReference type="InterPro" id="IPR022770">
    <property type="entry name" value="IucA/IucC-like_C"/>
</dbReference>
<dbReference type="InterPro" id="IPR024726">
    <property type="entry name" value="FhuF_C"/>
</dbReference>
<reference evidence="3 4" key="1">
    <citation type="submission" date="2019-08" db="EMBL/GenBank/DDBJ databases">
        <title>Bacillus genomes from the desert of Cuatro Cienegas, Coahuila.</title>
        <authorList>
            <person name="Olmedo-Alvarez G."/>
        </authorList>
    </citation>
    <scope>NUCLEOTIDE SEQUENCE [LARGE SCALE GENOMIC DNA]</scope>
    <source>
        <strain evidence="3 4">CH87b_3T</strain>
    </source>
</reference>
<evidence type="ECO:0008006" key="5">
    <source>
        <dbReference type="Google" id="ProtNLM"/>
    </source>
</evidence>
<evidence type="ECO:0000259" key="1">
    <source>
        <dbReference type="Pfam" id="PF06276"/>
    </source>
</evidence>
<dbReference type="GO" id="GO:0003824">
    <property type="term" value="F:catalytic activity"/>
    <property type="evidence" value="ECO:0007669"/>
    <property type="project" value="UniProtKB-ARBA"/>
</dbReference>
<protein>
    <recommendedName>
        <fullName evidence="5">Siderophore-iron reductase FhuF</fullName>
    </recommendedName>
</protein>
<dbReference type="OrthoDB" id="5870636at2"/>
<feature type="domain" description="Aerobactin siderophore biosynthesis IucA/IucC-like C-terminal" evidence="1">
    <location>
        <begin position="61"/>
        <end position="207"/>
    </location>
</feature>
<evidence type="ECO:0000259" key="2">
    <source>
        <dbReference type="Pfam" id="PF11575"/>
    </source>
</evidence>